<dbReference type="InterPro" id="IPR029063">
    <property type="entry name" value="SAM-dependent_MTases_sf"/>
</dbReference>
<comment type="caution">
    <text evidence="7">The sequence shown here is derived from an EMBL/GenBank/DDBJ whole genome shotgun (WGS) entry which is preliminary data.</text>
</comment>
<dbReference type="InterPro" id="IPR040758">
    <property type="entry name" value="PrmC_N"/>
</dbReference>
<comment type="function">
    <text evidence="4">Methylates the class 1 translation termination release factors RF1/PrfA and RF2/PrfB on the glutamine residue of the universally conserved GGQ motif.</text>
</comment>
<keyword evidence="3 4" id="KW-0949">S-adenosyl-L-methionine</keyword>
<dbReference type="NCBIfam" id="TIGR00536">
    <property type="entry name" value="hemK_fam"/>
    <property type="match status" value="1"/>
</dbReference>
<dbReference type="SUPFAM" id="SSF53335">
    <property type="entry name" value="S-adenosyl-L-methionine-dependent methyltransferases"/>
    <property type="match status" value="1"/>
</dbReference>
<comment type="catalytic activity">
    <reaction evidence="4">
        <text>L-glutaminyl-[peptide chain release factor] + S-adenosyl-L-methionine = N(5)-methyl-L-glutaminyl-[peptide chain release factor] + S-adenosyl-L-homocysteine + H(+)</text>
        <dbReference type="Rhea" id="RHEA:42896"/>
        <dbReference type="Rhea" id="RHEA-COMP:10271"/>
        <dbReference type="Rhea" id="RHEA-COMP:10272"/>
        <dbReference type="ChEBI" id="CHEBI:15378"/>
        <dbReference type="ChEBI" id="CHEBI:30011"/>
        <dbReference type="ChEBI" id="CHEBI:57856"/>
        <dbReference type="ChEBI" id="CHEBI:59789"/>
        <dbReference type="ChEBI" id="CHEBI:61891"/>
        <dbReference type="EC" id="2.1.1.297"/>
    </reaction>
</comment>
<keyword evidence="1 4" id="KW-0489">Methyltransferase</keyword>
<dbReference type="HAMAP" id="MF_02126">
    <property type="entry name" value="RF_methyltr_PrmC"/>
    <property type="match status" value="1"/>
</dbReference>
<comment type="similarity">
    <text evidence="4">Belongs to the protein N5-glutamine methyltransferase family. PrmC subfamily.</text>
</comment>
<feature type="binding site" evidence="4">
    <location>
        <position position="145"/>
    </location>
    <ligand>
        <name>S-adenosyl-L-methionine</name>
        <dbReference type="ChEBI" id="CHEBI:59789"/>
    </ligand>
</feature>
<dbReference type="PANTHER" id="PTHR18895">
    <property type="entry name" value="HEMK METHYLTRANSFERASE"/>
    <property type="match status" value="1"/>
</dbReference>
<sequence>MKLGEALSWAVQKLLDAKVPEPQTDAEWLLAHVLRTNRTNLKLNWDEELSKGQWRDYEQLVLKRAKRVPLAYILGEQPFCGLTLKVDKRVMIPRPETEQLVELVAKRLKDWGRENIMIADIGTGSGAIALALASKFKRATVIGVDISADALELAEENAERLDLTKRCVLLWGDLTEPLEAIFPPATFDAIVANLPYVSDEDWERLEPEVRCHEPEIALRGGPDGLDVIRRFIQRPIRRLLAPNGFVALEIGAEQAPMVQNLLQQRRWQVSVEKDFAGIERFVFAQR</sequence>
<feature type="binding site" evidence="4">
    <location>
        <begin position="122"/>
        <end position="126"/>
    </location>
    <ligand>
        <name>S-adenosyl-L-methionine</name>
        <dbReference type="ChEBI" id="CHEBI:59789"/>
    </ligand>
</feature>
<feature type="binding site" evidence="4">
    <location>
        <position position="193"/>
    </location>
    <ligand>
        <name>S-adenosyl-L-methionine</name>
        <dbReference type="ChEBI" id="CHEBI:59789"/>
    </ligand>
</feature>
<protein>
    <recommendedName>
        <fullName evidence="4">Release factor glutamine methyltransferase</fullName>
        <shortName evidence="4">RF MTase</shortName>
        <ecNumber evidence="4">2.1.1.297</ecNumber>
    </recommendedName>
    <alternativeName>
        <fullName evidence="4">N5-glutamine methyltransferase PrmC</fullName>
    </alternativeName>
    <alternativeName>
        <fullName evidence="4">Protein-(glutamine-N5) MTase PrmC</fullName>
    </alternativeName>
    <alternativeName>
        <fullName evidence="4">Protein-glutamine N-methyltransferase PrmC</fullName>
    </alternativeName>
</protein>
<name>A0ABT2EIP7_9BACT</name>
<organism evidence="7 8">
    <name type="scientific">Candidatus Fervidibacter sacchari</name>
    <dbReference type="NCBI Taxonomy" id="1448929"/>
    <lineage>
        <taxon>Bacteria</taxon>
        <taxon>Candidatus Fervidibacterota</taxon>
        <taxon>Candidatus Fervidibacter</taxon>
    </lineage>
</organism>
<evidence type="ECO:0000256" key="3">
    <source>
        <dbReference type="ARBA" id="ARBA00022691"/>
    </source>
</evidence>
<dbReference type="RefSeq" id="WP_259092385.1">
    <property type="nucleotide sequence ID" value="NZ_CP130454.1"/>
</dbReference>
<feature type="domain" description="Release factor glutamine methyltransferase N-terminal" evidence="6">
    <location>
        <begin position="5"/>
        <end position="75"/>
    </location>
</feature>
<dbReference type="GO" id="GO:0032259">
    <property type="term" value="P:methylation"/>
    <property type="evidence" value="ECO:0007669"/>
    <property type="project" value="UniProtKB-KW"/>
</dbReference>
<evidence type="ECO:0000259" key="5">
    <source>
        <dbReference type="Pfam" id="PF13649"/>
    </source>
</evidence>
<dbReference type="NCBIfam" id="TIGR03534">
    <property type="entry name" value="RF_mod_PrmC"/>
    <property type="match status" value="1"/>
</dbReference>
<dbReference type="Pfam" id="PF13649">
    <property type="entry name" value="Methyltransf_25"/>
    <property type="match status" value="1"/>
</dbReference>
<dbReference type="Gene3D" id="1.10.8.10">
    <property type="entry name" value="DNA helicase RuvA subunit, C-terminal domain"/>
    <property type="match status" value="1"/>
</dbReference>
<evidence type="ECO:0000256" key="2">
    <source>
        <dbReference type="ARBA" id="ARBA00022679"/>
    </source>
</evidence>
<dbReference type="Pfam" id="PF17827">
    <property type="entry name" value="PrmC_N"/>
    <property type="match status" value="1"/>
</dbReference>
<proteinExistence type="inferred from homology"/>
<dbReference type="EC" id="2.1.1.297" evidence="4"/>
<evidence type="ECO:0000313" key="8">
    <source>
        <dbReference type="Proteomes" id="UP001204798"/>
    </source>
</evidence>
<reference evidence="7 8" key="1">
    <citation type="submission" date="2022-08" db="EMBL/GenBank/DDBJ databases">
        <title>Bacterial and archaeal communities from various locations to study Microbial Dark Matter (Phase II).</title>
        <authorList>
            <person name="Stepanauskas R."/>
        </authorList>
    </citation>
    <scope>NUCLEOTIDE SEQUENCE [LARGE SCALE GENOMIC DNA]</scope>
    <source>
        <strain evidence="7 8">PD1</strain>
    </source>
</reference>
<evidence type="ECO:0000256" key="1">
    <source>
        <dbReference type="ARBA" id="ARBA00022603"/>
    </source>
</evidence>
<evidence type="ECO:0000259" key="6">
    <source>
        <dbReference type="Pfam" id="PF17827"/>
    </source>
</evidence>
<dbReference type="InterPro" id="IPR050320">
    <property type="entry name" value="N5-glutamine_MTase"/>
</dbReference>
<keyword evidence="2 4" id="KW-0808">Transferase</keyword>
<evidence type="ECO:0000256" key="4">
    <source>
        <dbReference type="HAMAP-Rule" id="MF_02126"/>
    </source>
</evidence>
<dbReference type="Gene3D" id="3.40.50.150">
    <property type="entry name" value="Vaccinia Virus protein VP39"/>
    <property type="match status" value="1"/>
</dbReference>
<dbReference type="InterPro" id="IPR019874">
    <property type="entry name" value="RF_methyltr_PrmC"/>
</dbReference>
<dbReference type="InterPro" id="IPR041698">
    <property type="entry name" value="Methyltransf_25"/>
</dbReference>
<accession>A0ABT2EIP7</accession>
<dbReference type="EMBL" id="JANUCP010000001">
    <property type="protein sequence ID" value="MCS3917822.1"/>
    <property type="molecule type" value="Genomic_DNA"/>
</dbReference>
<dbReference type="InterPro" id="IPR004556">
    <property type="entry name" value="HemK-like"/>
</dbReference>
<dbReference type="GO" id="GO:0102559">
    <property type="term" value="F:peptide chain release factor N(5)-glutamine methyltransferase activity"/>
    <property type="evidence" value="ECO:0007669"/>
    <property type="project" value="UniProtKB-EC"/>
</dbReference>
<gene>
    <name evidence="4" type="primary">prmC</name>
    <name evidence="7" type="ORF">M2350_000219</name>
</gene>
<comment type="caution">
    <text evidence="4">Lacks conserved residue(s) required for the propagation of feature annotation.</text>
</comment>
<dbReference type="Proteomes" id="UP001204798">
    <property type="component" value="Unassembled WGS sequence"/>
</dbReference>
<dbReference type="PANTHER" id="PTHR18895:SF74">
    <property type="entry name" value="MTRF1L RELEASE FACTOR GLUTAMINE METHYLTRANSFERASE"/>
    <property type="match status" value="1"/>
</dbReference>
<dbReference type="CDD" id="cd02440">
    <property type="entry name" value="AdoMet_MTases"/>
    <property type="match status" value="1"/>
</dbReference>
<feature type="domain" description="Methyltransferase" evidence="5">
    <location>
        <begin position="118"/>
        <end position="207"/>
    </location>
</feature>
<evidence type="ECO:0000313" key="7">
    <source>
        <dbReference type="EMBL" id="MCS3917822.1"/>
    </source>
</evidence>
<keyword evidence="8" id="KW-1185">Reference proteome</keyword>